<gene>
    <name evidence="1" type="ORF">EFD62_06255</name>
</gene>
<sequence>MKFPDTYEEIVDTYLECAKIHYDIDYADKSSVKKGNKAVTTMIGIAKLINEKYPERIEDFSTLLNTTTNRIDIWVAHHILEYMNYSNSLEKRALAVIKKYSKENTVNGLGNRMWLDEWKKKKK</sequence>
<protein>
    <submittedName>
        <fullName evidence="1">Uncharacterized protein</fullName>
    </submittedName>
</protein>
<evidence type="ECO:0000313" key="1">
    <source>
        <dbReference type="EMBL" id="RXE59551.1"/>
    </source>
</evidence>
<proteinExistence type="predicted"/>
<dbReference type="RefSeq" id="WP_069194181.1">
    <property type="nucleotide sequence ID" value="NZ_RLII01000005.1"/>
</dbReference>
<dbReference type="AlphaFoldDB" id="A0A4Q0I5I9"/>
<dbReference type="Proteomes" id="UP000289166">
    <property type="component" value="Unassembled WGS sequence"/>
</dbReference>
<dbReference type="OrthoDB" id="3035762at2"/>
<comment type="caution">
    <text evidence="1">The sequence shown here is derived from an EMBL/GenBank/DDBJ whole genome shotgun (WGS) entry which is preliminary data.</text>
</comment>
<evidence type="ECO:0000313" key="2">
    <source>
        <dbReference type="Proteomes" id="UP000289166"/>
    </source>
</evidence>
<accession>A0A4Q0I5I9</accession>
<reference evidence="2" key="1">
    <citation type="submission" date="2018-11" db="EMBL/GenBank/DDBJ databases">
        <title>Genome sequencing of a novel mesophilic and cellulolytic organism within the genus Hungateiclostridium.</title>
        <authorList>
            <person name="Rettenmaier R."/>
            <person name="Liebl W."/>
            <person name="Zverlov V."/>
        </authorList>
    </citation>
    <scope>NUCLEOTIDE SEQUENCE [LARGE SCALE GENOMIC DNA]</scope>
    <source>
        <strain evidence="2">N2K1</strain>
    </source>
</reference>
<organism evidence="1 2">
    <name type="scientific">Acetivibrio mesophilus</name>
    <dbReference type="NCBI Taxonomy" id="2487273"/>
    <lineage>
        <taxon>Bacteria</taxon>
        <taxon>Bacillati</taxon>
        <taxon>Bacillota</taxon>
        <taxon>Clostridia</taxon>
        <taxon>Eubacteriales</taxon>
        <taxon>Oscillospiraceae</taxon>
        <taxon>Acetivibrio</taxon>
    </lineage>
</organism>
<dbReference type="EMBL" id="RLII01000005">
    <property type="protein sequence ID" value="RXE59551.1"/>
    <property type="molecule type" value="Genomic_DNA"/>
</dbReference>
<name>A0A4Q0I5I9_9FIRM</name>
<keyword evidence="2" id="KW-1185">Reference proteome</keyword>